<protein>
    <recommendedName>
        <fullName evidence="4">C2H2-type domain-containing protein</fullName>
    </recommendedName>
</protein>
<dbReference type="Proteomes" id="UP001301769">
    <property type="component" value="Unassembled WGS sequence"/>
</dbReference>
<sequence>MDQLEKAAQRKGSPELPRLPEKLFRQLLEGRGDRRQFKQVFPEDFHDFIDLCYDDKTTLARIAEGNARTCEYCDDRVVFGKITTEDAEKFFEKADKGYTSEKKILELVPKVYHDLIKAFTPQDADSLPPHRPYDHKIELIPGAALPKSRPRPMSPVELRVLKKWLDDNLAKGFIRSSQSPVASPMLMARKPGGGVRICHDFRGLNAASVRGRSALSSRTKNNGPSTFGSRGFSNVLHKWSAYRRVPRLQARTGQKWDRPTERKSPFDALGLPAGNYDPIEVARAFKRAIAVRHPDKQDDRVRWPQAHHIHDARDMLLSNPDAAFERYKGYPQTFFPDHEPYFREPIYPELPDDVLKPEMMQFECSDCLTTVNVEDYPDHLRSHGLALCRHCGAVGRQEELDQHITDKHQCPCCAYQSEEVELRSHLDLIHGFVECNSCPSEGFLSHAATFHPLSRCLCGEVFYEESLLQHMESQHDFDPCRDCPTSDRHGDLMLHMEERHYLSTCRLPACKSVFIGAGSLKRHIILGHQLRTCSHCCIDCLDDYCDFHQTTWDDRQHSIWAHLLEAHEWTACGMSSSDPSCQILIPKDTVPMHRYRRHRWLLCEICMDALPDREELEIHKRSHISCRICGERVAREDQLDQHLEKQHDLQLCPMKGCGELLCQSAIPEHFAVSHNLTEPCPVAGCEKPQSKTSIPYHLVDDHKFVKCSVCGEPFSRNEVSSHEVREHDIQPCPDCKVLVPGPDLDLHRIKDHGLHKCPFCGELWLCAVIKPHIMACEAAPSESGPPCTTPDSGLLEGSSLQGSPADNLYLTGGQLASSGFSLALTFSGIEEGWNQVQKCLIPSSSSELFSKIQDLNEQIAALKVIRTSATPPNPDPFLLRTLPSQELPLAETPLHPSIPRTRAGSERLLTYGPPACGTPSGMTDRPGAISESMPEDSPPTEPRDNEFDGLAEEGPHVVNHMPTRAPAGSTGSSPKQQLPEKLSPLRGARQSGRIGNRATNDPFLSTNQDKQRSAEGKELGKRKATGITPTRSRPAASLADLNRQVRSQVGSVDKLCRVPSLDILSLRSLEVPKLVAAL</sequence>
<feature type="region of interest" description="Disordered" evidence="3">
    <location>
        <begin position="250"/>
        <end position="269"/>
    </location>
</feature>
<reference evidence="5" key="1">
    <citation type="journal article" date="2023" name="Mol. Phylogenet. Evol.">
        <title>Genome-scale phylogeny and comparative genomics of the fungal order Sordariales.</title>
        <authorList>
            <person name="Hensen N."/>
            <person name="Bonometti L."/>
            <person name="Westerberg I."/>
            <person name="Brannstrom I.O."/>
            <person name="Guillou S."/>
            <person name="Cros-Aarteil S."/>
            <person name="Calhoun S."/>
            <person name="Haridas S."/>
            <person name="Kuo A."/>
            <person name="Mondo S."/>
            <person name="Pangilinan J."/>
            <person name="Riley R."/>
            <person name="LaButti K."/>
            <person name="Andreopoulos B."/>
            <person name="Lipzen A."/>
            <person name="Chen C."/>
            <person name="Yan M."/>
            <person name="Daum C."/>
            <person name="Ng V."/>
            <person name="Clum A."/>
            <person name="Steindorff A."/>
            <person name="Ohm R.A."/>
            <person name="Martin F."/>
            <person name="Silar P."/>
            <person name="Natvig D.O."/>
            <person name="Lalanne C."/>
            <person name="Gautier V."/>
            <person name="Ament-Velasquez S.L."/>
            <person name="Kruys A."/>
            <person name="Hutchinson M.I."/>
            <person name="Powell A.J."/>
            <person name="Barry K."/>
            <person name="Miller A.N."/>
            <person name="Grigoriev I.V."/>
            <person name="Debuchy R."/>
            <person name="Gladieux P."/>
            <person name="Hiltunen Thoren M."/>
            <person name="Johannesson H."/>
        </authorList>
    </citation>
    <scope>NUCLEOTIDE SEQUENCE</scope>
    <source>
        <strain evidence="5">PSN293</strain>
    </source>
</reference>
<evidence type="ECO:0000259" key="4">
    <source>
        <dbReference type="PROSITE" id="PS00028"/>
    </source>
</evidence>
<name>A0AAN6XSJ6_9PEZI</name>
<feature type="compositionally biased region" description="Basic and acidic residues" evidence="3">
    <location>
        <begin position="1009"/>
        <end position="1021"/>
    </location>
</feature>
<comment type="subcellular location">
    <subcellularLocation>
        <location evidence="1">Mitochondrion</location>
    </subcellularLocation>
</comment>
<gene>
    <name evidence="5" type="ORF">QBC37DRAFT_488297</name>
</gene>
<accession>A0AAN6XSJ6</accession>
<keyword evidence="6" id="KW-1185">Reference proteome</keyword>
<dbReference type="GO" id="GO:0005739">
    <property type="term" value="C:mitochondrion"/>
    <property type="evidence" value="ECO:0007669"/>
    <property type="project" value="UniProtKB-SubCell"/>
</dbReference>
<dbReference type="InterPro" id="IPR013087">
    <property type="entry name" value="Znf_C2H2_type"/>
</dbReference>
<dbReference type="PANTHER" id="PTHR15503:SF29">
    <property type="entry name" value="CCHC-TYPE DOMAIN-CONTAINING PROTEIN-RELATED"/>
    <property type="match status" value="1"/>
</dbReference>
<evidence type="ECO:0000256" key="3">
    <source>
        <dbReference type="SAM" id="MobiDB-lite"/>
    </source>
</evidence>
<evidence type="ECO:0000313" key="6">
    <source>
        <dbReference type="Proteomes" id="UP001301769"/>
    </source>
</evidence>
<feature type="region of interest" description="Disordered" evidence="3">
    <location>
        <begin position="911"/>
        <end position="1041"/>
    </location>
</feature>
<dbReference type="InterPro" id="IPR036869">
    <property type="entry name" value="J_dom_sf"/>
</dbReference>
<dbReference type="EMBL" id="MU858508">
    <property type="protein sequence ID" value="KAK4206104.1"/>
    <property type="molecule type" value="Genomic_DNA"/>
</dbReference>
<comment type="caution">
    <text evidence="5">The sequence shown here is derived from an EMBL/GenBank/DDBJ whole genome shotgun (WGS) entry which is preliminary data.</text>
</comment>
<feature type="compositionally biased region" description="Basic and acidic residues" evidence="3">
    <location>
        <begin position="254"/>
        <end position="265"/>
    </location>
</feature>
<keyword evidence="2" id="KW-0496">Mitochondrion</keyword>
<dbReference type="PROSITE" id="PS00028">
    <property type="entry name" value="ZINC_FINGER_C2H2_1"/>
    <property type="match status" value="1"/>
</dbReference>
<organism evidence="5 6">
    <name type="scientific">Rhypophila decipiens</name>
    <dbReference type="NCBI Taxonomy" id="261697"/>
    <lineage>
        <taxon>Eukaryota</taxon>
        <taxon>Fungi</taxon>
        <taxon>Dikarya</taxon>
        <taxon>Ascomycota</taxon>
        <taxon>Pezizomycotina</taxon>
        <taxon>Sordariomycetes</taxon>
        <taxon>Sordariomycetidae</taxon>
        <taxon>Sordariales</taxon>
        <taxon>Naviculisporaceae</taxon>
        <taxon>Rhypophila</taxon>
    </lineage>
</organism>
<feature type="compositionally biased region" description="Polar residues" evidence="3">
    <location>
        <begin position="997"/>
        <end position="1008"/>
    </location>
</feature>
<dbReference type="PANTHER" id="PTHR15503">
    <property type="entry name" value="LDOC1 RELATED"/>
    <property type="match status" value="1"/>
</dbReference>
<evidence type="ECO:0000256" key="2">
    <source>
        <dbReference type="ARBA" id="ARBA00023128"/>
    </source>
</evidence>
<proteinExistence type="predicted"/>
<dbReference type="InterPro" id="IPR043502">
    <property type="entry name" value="DNA/RNA_pol_sf"/>
</dbReference>
<dbReference type="SMART" id="SM00355">
    <property type="entry name" value="ZnF_C2H2"/>
    <property type="match status" value="10"/>
</dbReference>
<dbReference type="AlphaFoldDB" id="A0AAN6XSJ6"/>
<evidence type="ECO:0000256" key="1">
    <source>
        <dbReference type="ARBA" id="ARBA00004173"/>
    </source>
</evidence>
<dbReference type="SUPFAM" id="SSF46565">
    <property type="entry name" value="Chaperone J-domain"/>
    <property type="match status" value="1"/>
</dbReference>
<dbReference type="InterPro" id="IPR032567">
    <property type="entry name" value="RTL1-rel"/>
</dbReference>
<dbReference type="Gene3D" id="3.10.10.10">
    <property type="entry name" value="HIV Type 1 Reverse Transcriptase, subunit A, domain 1"/>
    <property type="match status" value="1"/>
</dbReference>
<reference evidence="5" key="2">
    <citation type="submission" date="2023-05" db="EMBL/GenBank/DDBJ databases">
        <authorList>
            <consortium name="Lawrence Berkeley National Laboratory"/>
            <person name="Steindorff A."/>
            <person name="Hensen N."/>
            <person name="Bonometti L."/>
            <person name="Westerberg I."/>
            <person name="Brannstrom I.O."/>
            <person name="Guillou S."/>
            <person name="Cros-Aarteil S."/>
            <person name="Calhoun S."/>
            <person name="Haridas S."/>
            <person name="Kuo A."/>
            <person name="Mondo S."/>
            <person name="Pangilinan J."/>
            <person name="Riley R."/>
            <person name="Labutti K."/>
            <person name="Andreopoulos B."/>
            <person name="Lipzen A."/>
            <person name="Chen C."/>
            <person name="Yanf M."/>
            <person name="Daum C."/>
            <person name="Ng V."/>
            <person name="Clum A."/>
            <person name="Ohm R."/>
            <person name="Martin F."/>
            <person name="Silar P."/>
            <person name="Natvig D."/>
            <person name="Lalanne C."/>
            <person name="Gautier V."/>
            <person name="Ament-Velasquez S.L."/>
            <person name="Kruys A."/>
            <person name="Hutchinson M.I."/>
            <person name="Powell A.J."/>
            <person name="Barry K."/>
            <person name="Miller A.N."/>
            <person name="Grigoriev I.V."/>
            <person name="Debuchy R."/>
            <person name="Gladieux P."/>
            <person name="Thoren M.H."/>
            <person name="Johannesson H."/>
        </authorList>
    </citation>
    <scope>NUCLEOTIDE SEQUENCE</scope>
    <source>
        <strain evidence="5">PSN293</strain>
    </source>
</reference>
<evidence type="ECO:0000313" key="5">
    <source>
        <dbReference type="EMBL" id="KAK4206104.1"/>
    </source>
</evidence>
<dbReference type="Gene3D" id="3.30.160.60">
    <property type="entry name" value="Classic Zinc Finger"/>
    <property type="match status" value="1"/>
</dbReference>
<feature type="domain" description="C2H2-type" evidence="4">
    <location>
        <begin position="603"/>
        <end position="623"/>
    </location>
</feature>
<dbReference type="SUPFAM" id="SSF56672">
    <property type="entry name" value="DNA/RNA polymerases"/>
    <property type="match status" value="1"/>
</dbReference>